<evidence type="ECO:0000313" key="3">
    <source>
        <dbReference type="EMBL" id="GBF96612.1"/>
    </source>
</evidence>
<keyword evidence="2" id="KW-0732">Signal</keyword>
<keyword evidence="4" id="KW-1185">Reference proteome</keyword>
<organism evidence="3 4">
    <name type="scientific">Raphidocelis subcapitata</name>
    <dbReference type="NCBI Taxonomy" id="307507"/>
    <lineage>
        <taxon>Eukaryota</taxon>
        <taxon>Viridiplantae</taxon>
        <taxon>Chlorophyta</taxon>
        <taxon>core chlorophytes</taxon>
        <taxon>Chlorophyceae</taxon>
        <taxon>CS clade</taxon>
        <taxon>Sphaeropleales</taxon>
        <taxon>Selenastraceae</taxon>
        <taxon>Raphidocelis</taxon>
    </lineage>
</organism>
<dbReference type="Proteomes" id="UP000247498">
    <property type="component" value="Unassembled WGS sequence"/>
</dbReference>
<feature type="compositionally biased region" description="Gly residues" evidence="1">
    <location>
        <begin position="127"/>
        <end position="150"/>
    </location>
</feature>
<feature type="region of interest" description="Disordered" evidence="1">
    <location>
        <begin position="114"/>
        <end position="150"/>
    </location>
</feature>
<dbReference type="InParanoid" id="A0A2V0PCE5"/>
<accession>A0A2V0PCE5</accession>
<gene>
    <name evidence="3" type="ORF">Rsub_09358</name>
</gene>
<evidence type="ECO:0000256" key="1">
    <source>
        <dbReference type="SAM" id="MobiDB-lite"/>
    </source>
</evidence>
<dbReference type="EMBL" id="BDRX01000083">
    <property type="protein sequence ID" value="GBF96612.1"/>
    <property type="molecule type" value="Genomic_DNA"/>
</dbReference>
<proteinExistence type="predicted"/>
<feature type="compositionally biased region" description="Low complexity" evidence="1">
    <location>
        <begin position="114"/>
        <end position="126"/>
    </location>
</feature>
<comment type="caution">
    <text evidence="3">The sequence shown here is derived from an EMBL/GenBank/DDBJ whole genome shotgun (WGS) entry which is preliminary data.</text>
</comment>
<dbReference type="OrthoDB" id="10454863at2759"/>
<feature type="chain" id="PRO_5016026242" evidence="2">
    <location>
        <begin position="32"/>
        <end position="236"/>
    </location>
</feature>
<feature type="signal peptide" evidence="2">
    <location>
        <begin position="1"/>
        <end position="31"/>
    </location>
</feature>
<evidence type="ECO:0000313" key="4">
    <source>
        <dbReference type="Proteomes" id="UP000247498"/>
    </source>
</evidence>
<sequence length="236" mass="23806">MASSSRSAVSKRSLAAALAIAVALAAAPAAAQQSGGCPSKQCNSYFSNAGGGPVDCCFHDYSKSDRCAWNGTPVSFRFVRNCEESSVGYTVLTQSNFQGPPGANECRCQTPMANQNAGSGDGSQQQAGGGNGGQQQSGGQQQAGGGGGGGAPYVPQSLQMCTTLVPRDGVDIPGSDIPCNGEAFCKVCGTAEVVRDACAGRGDCVAFTYDPVGRCGFLKAGTAGSKGRGGWVSFMR</sequence>
<reference evidence="3 4" key="1">
    <citation type="journal article" date="2018" name="Sci. Rep.">
        <title>Raphidocelis subcapitata (=Pseudokirchneriella subcapitata) provides an insight into genome evolution and environmental adaptations in the Sphaeropleales.</title>
        <authorList>
            <person name="Suzuki S."/>
            <person name="Yamaguchi H."/>
            <person name="Nakajima N."/>
            <person name="Kawachi M."/>
        </authorList>
    </citation>
    <scope>NUCLEOTIDE SEQUENCE [LARGE SCALE GENOMIC DNA]</scope>
    <source>
        <strain evidence="3 4">NIES-35</strain>
    </source>
</reference>
<name>A0A2V0PCE5_9CHLO</name>
<dbReference type="AlphaFoldDB" id="A0A2V0PCE5"/>
<evidence type="ECO:0000256" key="2">
    <source>
        <dbReference type="SAM" id="SignalP"/>
    </source>
</evidence>
<protein>
    <submittedName>
        <fullName evidence="3">Uncharacterized protein</fullName>
    </submittedName>
</protein>